<gene>
    <name evidence="1" type="ORF">MACJ_004042</name>
</gene>
<evidence type="ECO:0000313" key="1">
    <source>
        <dbReference type="EMBL" id="UVC54492.1"/>
    </source>
</evidence>
<evidence type="ECO:0000313" key="2">
    <source>
        <dbReference type="Proteomes" id="UP000244803"/>
    </source>
</evidence>
<dbReference type="AlphaFoldDB" id="A0A976SL31"/>
<sequence>MNIFRWGPIFLDATPNTFLSPEAAHAIPLFIHTRVKQKLIFMNTTYHLF</sequence>
<reference evidence="1" key="1">
    <citation type="submission" date="2022-07" db="EMBL/GenBank/DDBJ databases">
        <title>Evaluation of T. orientalis genome assembly methods using nanopore sequencing and analysis of variation between genomes.</title>
        <authorList>
            <person name="Yam J."/>
            <person name="Micallef M.L."/>
            <person name="Liu M."/>
            <person name="Djordjevic S.P."/>
            <person name="Bogema D.R."/>
            <person name="Jenkins C."/>
        </authorList>
    </citation>
    <scope>NUCLEOTIDE SEQUENCE</scope>
    <source>
        <strain evidence="1">Fish Creek</strain>
    </source>
</reference>
<protein>
    <submittedName>
        <fullName evidence="1">Uncharacterized protein</fullName>
    </submittedName>
</protein>
<dbReference type="EMBL" id="CP056067">
    <property type="protein sequence ID" value="UVC54492.1"/>
    <property type="molecule type" value="Genomic_DNA"/>
</dbReference>
<accession>A0A976SL31</accession>
<dbReference type="Proteomes" id="UP000244803">
    <property type="component" value="Chromosome 4"/>
</dbReference>
<organism evidence="1 2">
    <name type="scientific">Theileria orientalis</name>
    <dbReference type="NCBI Taxonomy" id="68886"/>
    <lineage>
        <taxon>Eukaryota</taxon>
        <taxon>Sar</taxon>
        <taxon>Alveolata</taxon>
        <taxon>Apicomplexa</taxon>
        <taxon>Aconoidasida</taxon>
        <taxon>Piroplasmida</taxon>
        <taxon>Theileriidae</taxon>
        <taxon>Theileria</taxon>
    </lineage>
</organism>
<name>A0A976SL31_THEOR</name>
<proteinExistence type="predicted"/>